<organism evidence="2 3">
    <name type="scientific">Thalictrum thalictroides</name>
    <name type="common">Rue-anemone</name>
    <name type="synonym">Anemone thalictroides</name>
    <dbReference type="NCBI Taxonomy" id="46969"/>
    <lineage>
        <taxon>Eukaryota</taxon>
        <taxon>Viridiplantae</taxon>
        <taxon>Streptophyta</taxon>
        <taxon>Embryophyta</taxon>
        <taxon>Tracheophyta</taxon>
        <taxon>Spermatophyta</taxon>
        <taxon>Magnoliopsida</taxon>
        <taxon>Ranunculales</taxon>
        <taxon>Ranunculaceae</taxon>
        <taxon>Thalictroideae</taxon>
        <taxon>Thalictrum</taxon>
    </lineage>
</organism>
<dbReference type="Pfam" id="PF01370">
    <property type="entry name" value="Epimerase"/>
    <property type="match status" value="1"/>
</dbReference>
<evidence type="ECO:0000259" key="1">
    <source>
        <dbReference type="Pfam" id="PF01370"/>
    </source>
</evidence>
<dbReference type="PANTHER" id="PTHR35506">
    <property type="entry name" value="OS02G0135600 PROTEIN"/>
    <property type="match status" value="1"/>
</dbReference>
<dbReference type="PANTHER" id="PTHR35506:SF1">
    <property type="entry name" value="OS02G0135600 PROTEIN"/>
    <property type="match status" value="1"/>
</dbReference>
<dbReference type="CDD" id="cd05228">
    <property type="entry name" value="AR_FR_like_1_SDR_e"/>
    <property type="match status" value="1"/>
</dbReference>
<dbReference type="OrthoDB" id="2735536at2759"/>
<accession>A0A7J6WI79</accession>
<keyword evidence="3" id="KW-1185">Reference proteome</keyword>
<proteinExistence type="predicted"/>
<feature type="domain" description="NAD-dependent epimerase/dehydratase" evidence="1">
    <location>
        <begin position="3"/>
        <end position="237"/>
    </location>
</feature>
<dbReference type="InterPro" id="IPR036291">
    <property type="entry name" value="NAD(P)-bd_dom_sf"/>
</dbReference>
<dbReference type="Gene3D" id="3.40.50.720">
    <property type="entry name" value="NAD(P)-binding Rossmann-like Domain"/>
    <property type="match status" value="1"/>
</dbReference>
<name>A0A7J6WI79_THATH</name>
<protein>
    <submittedName>
        <fullName evidence="2">Aurachin b dehydrogenase</fullName>
    </submittedName>
</protein>
<sequence>MKVLVTGASGYLGSKLCHALLAQGHAVQALVRRTSNLDSLLPVTDGAEGSLDLAYGDITDYDSLLLAFSDCQIIFHVAALVEPWLPDPSIFISVNVGGLENVLKAVRETKTVEKIIYTSSFFALGCTDGGYIANETQVHHEKFFCTEYEKSKVIAEKIAMQASLDGLPIVVLNPGVIYGPGKITAGNVIANMLIERFSGRLPGYIGYGNDKFSFTHVEDIVYGHIAAMHKGRAGERYLLTGENASFKHLFDVAAIITGTRKPWFHIPLWVIEAYGWVSVFISRLTGKIPLISPPTVTALRHQWAYSCEKSKVELGYKPRSLSEGLGELVTMVLPTMMNNLGCRSLKPNPATTNISRVLMEPSIGMFVLGSFLIEPSLNFKRAFVCAQTRLVKFIERVRAEFLFERVRVFYGDGLIEFVSPSHAHLHELASRGSCGFLSLPHSPPAESEDERVVRELALLLDAYDSYILKNRKHSSTSDCLEKSSVPNLSERFMGLRAAIFTNDSSVIPFARFLGLTVVELDDLIMKKGSLKEQPVSELLKLLGFHDAKALETYEFDLIFVHVGSEGNYKDAKIGSTGSEAELINGLIGGVLERAQLGSEISSRLHFSVVMSYGTSAKNEDSLSNFSLQRETNHDHSLLFPRQSYTITGKDSVNKIRHHCPMLIAQWQDAVTRKDNAERFSFEEFMEHGANLAIPADRFLHELAFKLWKAPKYGA</sequence>
<evidence type="ECO:0000313" key="3">
    <source>
        <dbReference type="Proteomes" id="UP000554482"/>
    </source>
</evidence>
<gene>
    <name evidence="2" type="ORF">FRX31_013342</name>
</gene>
<dbReference type="EMBL" id="JABWDY010015142">
    <property type="protein sequence ID" value="KAF5197069.1"/>
    <property type="molecule type" value="Genomic_DNA"/>
</dbReference>
<dbReference type="Proteomes" id="UP000554482">
    <property type="component" value="Unassembled WGS sequence"/>
</dbReference>
<dbReference type="SUPFAM" id="SSF51735">
    <property type="entry name" value="NAD(P)-binding Rossmann-fold domains"/>
    <property type="match status" value="1"/>
</dbReference>
<comment type="caution">
    <text evidence="2">The sequence shown here is derived from an EMBL/GenBank/DDBJ whole genome shotgun (WGS) entry which is preliminary data.</text>
</comment>
<dbReference type="FunFam" id="3.40.50.720:FF:000425">
    <property type="entry name" value="NAD(P)-binding Rossmann-fold superfamily protein"/>
    <property type="match status" value="1"/>
</dbReference>
<dbReference type="AlphaFoldDB" id="A0A7J6WI79"/>
<dbReference type="InterPro" id="IPR001509">
    <property type="entry name" value="Epimerase_deHydtase"/>
</dbReference>
<reference evidence="2 3" key="1">
    <citation type="submission" date="2020-06" db="EMBL/GenBank/DDBJ databases">
        <title>Transcriptomic and genomic resources for Thalictrum thalictroides and T. hernandezii: Facilitating candidate gene discovery in an emerging model plant lineage.</title>
        <authorList>
            <person name="Arias T."/>
            <person name="Riano-Pachon D.M."/>
            <person name="Di Stilio V.S."/>
        </authorList>
    </citation>
    <scope>NUCLEOTIDE SEQUENCE [LARGE SCALE GENOMIC DNA]</scope>
    <source>
        <strain evidence="3">cv. WT478/WT964</strain>
        <tissue evidence="2">Leaves</tissue>
    </source>
</reference>
<evidence type="ECO:0000313" key="2">
    <source>
        <dbReference type="EMBL" id="KAF5197069.1"/>
    </source>
</evidence>